<name>H6MVX1_GORPV</name>
<keyword evidence="5" id="KW-1185">Reference proteome</keyword>
<dbReference type="InterPro" id="IPR003965">
    <property type="entry name" value="Fatty_acid_synthase"/>
</dbReference>
<feature type="domain" description="MaoC-like" evidence="3">
    <location>
        <begin position="187"/>
        <end position="270"/>
    </location>
</feature>
<dbReference type="HOGENOM" id="CLU_056696_1_0_11"/>
<dbReference type="KEGG" id="gpo:GPOL_c05970"/>
<dbReference type="SUPFAM" id="SSF54637">
    <property type="entry name" value="Thioesterase/thiol ester dehydrase-isomerase"/>
    <property type="match status" value="2"/>
</dbReference>
<organism evidence="4 5">
    <name type="scientific">Gordonia polyisoprenivorans (strain DSM 44266 / VH2)</name>
    <dbReference type="NCBI Taxonomy" id="1112204"/>
    <lineage>
        <taxon>Bacteria</taxon>
        <taxon>Bacillati</taxon>
        <taxon>Actinomycetota</taxon>
        <taxon>Actinomycetes</taxon>
        <taxon>Mycobacteriales</taxon>
        <taxon>Gordoniaceae</taxon>
        <taxon>Gordonia</taxon>
    </lineage>
</organism>
<evidence type="ECO:0000256" key="1">
    <source>
        <dbReference type="ARBA" id="ARBA00005254"/>
    </source>
</evidence>
<evidence type="ECO:0000313" key="5">
    <source>
        <dbReference type="Proteomes" id="UP000009154"/>
    </source>
</evidence>
<dbReference type="STRING" id="1112204.GPOL_c05970"/>
<dbReference type="InterPro" id="IPR002539">
    <property type="entry name" value="MaoC-like_dom"/>
</dbReference>
<evidence type="ECO:0000313" key="4">
    <source>
        <dbReference type="EMBL" id="AFA71666.1"/>
    </source>
</evidence>
<dbReference type="eggNOG" id="COG2030">
    <property type="taxonomic scope" value="Bacteria"/>
</dbReference>
<dbReference type="InterPro" id="IPR029069">
    <property type="entry name" value="HotDog_dom_sf"/>
</dbReference>
<dbReference type="EMBL" id="CP003119">
    <property type="protein sequence ID" value="AFA71666.1"/>
    <property type="molecule type" value="Genomic_DNA"/>
</dbReference>
<dbReference type="GO" id="GO:0004312">
    <property type="term" value="F:fatty acid synthase activity"/>
    <property type="evidence" value="ECO:0007669"/>
    <property type="project" value="InterPro"/>
</dbReference>
<evidence type="ECO:0000259" key="3">
    <source>
        <dbReference type="Pfam" id="PF01575"/>
    </source>
</evidence>
<dbReference type="PRINTS" id="PR01483">
    <property type="entry name" value="FASYNTHASE"/>
</dbReference>
<accession>H6MVX1</accession>
<gene>
    <name evidence="4" type="ordered locus">GPOL_c05970</name>
</gene>
<sequence>MMSKTITLSSPPSTADVYTKAVTAMLPVIGKPARIRADATIPDRRYRLENIRIDPDRLLAYTRATGQQFGPTLPITYPFVLQFPLAMKIMTDGDFPFGAVGSVHLENTITRLRPIGIDEPLTIVNHAENLREHRKGMLIDMVSEINVGTELVTRQVATFLKQQRTSLSDEPRGPAPRDQAPPPPDAVLTVDLAKIREYAAASGDRNPIHMGDLTAKAFGFPKAIAHGMWSAAAAVANVEAQLPDAVTYTVRWGKPILLPAKVNVYTHRVDGAGSAASGPNDSGAGSAASGPNTYGAGSFDISILNRRKGYPHLTATTRTI</sequence>
<dbReference type="AlphaFoldDB" id="H6MVX1"/>
<dbReference type="Pfam" id="PF01575">
    <property type="entry name" value="MaoC_dehydratas"/>
    <property type="match status" value="1"/>
</dbReference>
<dbReference type="GO" id="GO:0005835">
    <property type="term" value="C:fatty acid synthase complex"/>
    <property type="evidence" value="ECO:0007669"/>
    <property type="project" value="InterPro"/>
</dbReference>
<dbReference type="GO" id="GO:0006633">
    <property type="term" value="P:fatty acid biosynthetic process"/>
    <property type="evidence" value="ECO:0007669"/>
    <property type="project" value="InterPro"/>
</dbReference>
<dbReference type="PANTHER" id="PTHR43841">
    <property type="entry name" value="3-HYDROXYACYL-THIOESTER DEHYDRATASE HTDX-RELATED"/>
    <property type="match status" value="1"/>
</dbReference>
<dbReference type="PANTHER" id="PTHR43841:SF1">
    <property type="entry name" value="3-HYDROXYACYL-THIOESTER DEHYDRATASE X"/>
    <property type="match status" value="1"/>
</dbReference>
<protein>
    <submittedName>
        <fullName evidence="4">Putative MaoC-like dehydratase</fullName>
    </submittedName>
</protein>
<comment type="similarity">
    <text evidence="1">Belongs to the enoyl-CoA hydratase/isomerase family.</text>
</comment>
<dbReference type="Proteomes" id="UP000009154">
    <property type="component" value="Chromosome"/>
</dbReference>
<reference evidence="4 5" key="1">
    <citation type="journal article" date="2012" name="Appl. Environ. Microbiol.">
        <title>Involvement of two latex-clearing proteins during rubber degradation and insights into the subsequent degradation pathway revealed by the genome sequence of Gordonia polyisoprenivorans strain VH2.</title>
        <authorList>
            <person name="Hiessl S."/>
            <person name="Schuldes J."/>
            <person name="Thurmer A."/>
            <person name="Halbsguth T."/>
            <person name="Broker D."/>
            <person name="Angelov A."/>
            <person name="Liebl W."/>
            <person name="Daniel R."/>
            <person name="Steinbuchel A."/>
        </authorList>
    </citation>
    <scope>NUCLEOTIDE SEQUENCE [LARGE SCALE GENOMIC DNA]</scope>
    <source>
        <strain evidence="5">DSM 44266 / VH2</strain>
    </source>
</reference>
<proteinExistence type="inferred from homology"/>
<evidence type="ECO:0000256" key="2">
    <source>
        <dbReference type="SAM" id="MobiDB-lite"/>
    </source>
</evidence>
<dbReference type="Gene3D" id="3.10.129.10">
    <property type="entry name" value="Hotdog Thioesterase"/>
    <property type="match status" value="1"/>
</dbReference>
<feature type="region of interest" description="Disordered" evidence="2">
    <location>
        <begin position="163"/>
        <end position="185"/>
    </location>
</feature>